<sequence length="249" mass="26304">MRDPEHIDDTSRSGLTTDDLAHPRTGGSPRGSGTEAGTGDRHPPTFPGEATALPGDGGEAPAAGRDRPAEPSGAEAPGTEEAADRESMPDRHDMDRDDTDPEAAERHGVERDAADRAAADRRAAPDGAAGEDRAPGTGPGPADPEPAGPGTADGRPAPDRGTPLIAGEDAESYRDRWQQIQANFVDDPRDSVRAADSLVADVIQSLAATFADHKQDLESQWSRGEDTETEGLRVALQRYRVFFNQLLDA</sequence>
<evidence type="ECO:0000256" key="1">
    <source>
        <dbReference type="SAM" id="MobiDB-lite"/>
    </source>
</evidence>
<proteinExistence type="predicted"/>
<dbReference type="OrthoDB" id="123178at2"/>
<organism evidence="2 3">
    <name type="scientific">Streptomyces tirandamycinicus</name>
    <dbReference type="NCBI Taxonomy" id="2174846"/>
    <lineage>
        <taxon>Bacteria</taxon>
        <taxon>Bacillati</taxon>
        <taxon>Actinomycetota</taxon>
        <taxon>Actinomycetes</taxon>
        <taxon>Kitasatosporales</taxon>
        <taxon>Streptomycetaceae</taxon>
        <taxon>Streptomyces</taxon>
    </lineage>
</organism>
<feature type="compositionally biased region" description="Basic and acidic residues" evidence="1">
    <location>
        <begin position="82"/>
        <end position="95"/>
    </location>
</feature>
<evidence type="ECO:0000313" key="3">
    <source>
        <dbReference type="Proteomes" id="UP000244900"/>
    </source>
</evidence>
<reference evidence="2 3" key="1">
    <citation type="submission" date="2018-05" db="EMBL/GenBank/DDBJ databases">
        <title>Complete genome sequence of sponge-derived Streptomyces sp. HNM0039.</title>
        <authorList>
            <person name="Huang X."/>
            <person name="Zhou S."/>
        </authorList>
    </citation>
    <scope>NUCLEOTIDE SEQUENCE [LARGE SCALE GENOMIC DNA]</scope>
    <source>
        <strain evidence="2 3">HNM0039</strain>
    </source>
</reference>
<feature type="region of interest" description="Disordered" evidence="1">
    <location>
        <begin position="1"/>
        <end position="172"/>
    </location>
</feature>
<evidence type="ECO:0000313" key="2">
    <source>
        <dbReference type="EMBL" id="AWI27909.1"/>
    </source>
</evidence>
<protein>
    <submittedName>
        <fullName evidence="2">Uncharacterized protein</fullName>
    </submittedName>
</protein>
<name>A0A2S1SNC7_9ACTN</name>
<dbReference type="Proteomes" id="UP000244900">
    <property type="component" value="Chromosome"/>
</dbReference>
<dbReference type="EMBL" id="CP029188">
    <property type="protein sequence ID" value="AWI27909.1"/>
    <property type="molecule type" value="Genomic_DNA"/>
</dbReference>
<dbReference type="RefSeq" id="WP_108905467.1">
    <property type="nucleotide sequence ID" value="NZ_CP029188.1"/>
</dbReference>
<dbReference type="KEGG" id="stir:DDW44_03240"/>
<feature type="compositionally biased region" description="Basic and acidic residues" evidence="1">
    <location>
        <begin position="103"/>
        <end position="134"/>
    </location>
</feature>
<feature type="compositionally biased region" description="Basic and acidic residues" evidence="1">
    <location>
        <begin position="1"/>
        <end position="11"/>
    </location>
</feature>
<accession>A0A2S1SNC7</accession>
<dbReference type="AlphaFoldDB" id="A0A2S1SNC7"/>
<keyword evidence="3" id="KW-1185">Reference proteome</keyword>
<gene>
    <name evidence="2" type="ORF">DDW44_03240</name>
</gene>